<dbReference type="Gene3D" id="3.30.750.24">
    <property type="entry name" value="STAS domain"/>
    <property type="match status" value="1"/>
</dbReference>
<feature type="domain" description="STAS" evidence="1">
    <location>
        <begin position="92"/>
        <end position="188"/>
    </location>
</feature>
<dbReference type="GO" id="GO:0043856">
    <property type="term" value="F:anti-sigma factor antagonist activity"/>
    <property type="evidence" value="ECO:0007669"/>
    <property type="project" value="TreeGrafter"/>
</dbReference>
<dbReference type="PROSITE" id="PS50801">
    <property type="entry name" value="STAS"/>
    <property type="match status" value="1"/>
</dbReference>
<name>A0A1H1Z2M9_9ACTN</name>
<dbReference type="STRING" id="113562.SAMN04489716_3106"/>
<evidence type="ECO:0000313" key="2">
    <source>
        <dbReference type="EMBL" id="SDT27859.1"/>
    </source>
</evidence>
<dbReference type="SUPFAM" id="SSF52091">
    <property type="entry name" value="SpoIIaa-like"/>
    <property type="match status" value="1"/>
</dbReference>
<keyword evidence="3" id="KW-1185">Reference proteome</keyword>
<accession>A0A1H1Z2M9</accession>
<evidence type="ECO:0000313" key="3">
    <source>
        <dbReference type="Proteomes" id="UP000198688"/>
    </source>
</evidence>
<evidence type="ECO:0000259" key="1">
    <source>
        <dbReference type="PROSITE" id="PS50801"/>
    </source>
</evidence>
<proteinExistence type="predicted"/>
<reference evidence="2 3" key="1">
    <citation type="submission" date="2016-10" db="EMBL/GenBank/DDBJ databases">
        <authorList>
            <person name="de Groot N.N."/>
        </authorList>
    </citation>
    <scope>NUCLEOTIDE SEQUENCE [LARGE SCALE GENOMIC DNA]</scope>
    <source>
        <strain evidence="2 3">DSM 43941</strain>
    </source>
</reference>
<dbReference type="RefSeq" id="WP_231954561.1">
    <property type="nucleotide sequence ID" value="NZ_LT629758.1"/>
</dbReference>
<organism evidence="2 3">
    <name type="scientific">Actinoplanes derwentensis</name>
    <dbReference type="NCBI Taxonomy" id="113562"/>
    <lineage>
        <taxon>Bacteria</taxon>
        <taxon>Bacillati</taxon>
        <taxon>Actinomycetota</taxon>
        <taxon>Actinomycetes</taxon>
        <taxon>Micromonosporales</taxon>
        <taxon>Micromonosporaceae</taxon>
        <taxon>Actinoplanes</taxon>
    </lineage>
</organism>
<dbReference type="PANTHER" id="PTHR33495">
    <property type="entry name" value="ANTI-SIGMA FACTOR ANTAGONIST TM_1081-RELATED-RELATED"/>
    <property type="match status" value="1"/>
</dbReference>
<sequence length="214" mass="22502">MTAIIGDAEGLVTVICDGCGETRQTTDVLRDEDVVWPSITTLGWTGSPFATGTHRCPQCAQSTASPVPAPAPAVGETADVCDVHDVGADTRVVVLRTDLDLHRVDQVRPALMEAAESGRDVIVDMSDAGVIDSAGLGLLVRAYRCTRRRGAGLSLVAPSRFVMTVLHTMHLDGMFPVFPDEETALAFAAGETAPAFADPSESVRSGAIPMQQSP</sequence>
<dbReference type="CDD" id="cd07043">
    <property type="entry name" value="STAS_anti-anti-sigma_factors"/>
    <property type="match status" value="1"/>
</dbReference>
<dbReference type="Proteomes" id="UP000198688">
    <property type="component" value="Chromosome I"/>
</dbReference>
<gene>
    <name evidence="2" type="ORF">SAMN04489716_3106</name>
</gene>
<dbReference type="EMBL" id="LT629758">
    <property type="protein sequence ID" value="SDT27859.1"/>
    <property type="molecule type" value="Genomic_DNA"/>
</dbReference>
<dbReference type="AlphaFoldDB" id="A0A1H1Z2M9"/>
<protein>
    <submittedName>
        <fullName evidence="2">Anti-anti-sigma factor</fullName>
    </submittedName>
</protein>
<dbReference type="InterPro" id="IPR036513">
    <property type="entry name" value="STAS_dom_sf"/>
</dbReference>
<dbReference type="PANTHER" id="PTHR33495:SF2">
    <property type="entry name" value="ANTI-SIGMA FACTOR ANTAGONIST TM_1081-RELATED"/>
    <property type="match status" value="1"/>
</dbReference>
<dbReference type="Pfam" id="PF01740">
    <property type="entry name" value="STAS"/>
    <property type="match status" value="1"/>
</dbReference>
<dbReference type="InterPro" id="IPR002645">
    <property type="entry name" value="STAS_dom"/>
</dbReference>